<proteinExistence type="inferred from homology"/>
<dbReference type="OrthoDB" id="9812105at2"/>
<evidence type="ECO:0000256" key="4">
    <source>
        <dbReference type="ARBA" id="ARBA00022643"/>
    </source>
</evidence>
<keyword evidence="5" id="KW-0560">Oxidoreductase</keyword>
<evidence type="ECO:0000256" key="5">
    <source>
        <dbReference type="ARBA" id="ARBA00023002"/>
    </source>
</evidence>
<feature type="domain" description="Nitroreductase" evidence="6">
    <location>
        <begin position="8"/>
        <end position="60"/>
    </location>
</feature>
<evidence type="ECO:0000256" key="2">
    <source>
        <dbReference type="ARBA" id="ARBA00007118"/>
    </source>
</evidence>
<evidence type="ECO:0000313" key="8">
    <source>
        <dbReference type="Proteomes" id="UP000323521"/>
    </source>
</evidence>
<reference evidence="7 8" key="1">
    <citation type="submission" date="2016-10" db="EMBL/GenBank/DDBJ databases">
        <title>Complete Genome Sequence of Peptococcaceae strain DCMF.</title>
        <authorList>
            <person name="Edwards R.J."/>
            <person name="Holland S.I."/>
            <person name="Deshpande N.P."/>
            <person name="Wong Y.K."/>
            <person name="Ertan H."/>
            <person name="Manefield M."/>
            <person name="Russell T.L."/>
            <person name="Lee M.J."/>
        </authorList>
    </citation>
    <scope>NUCLEOTIDE SEQUENCE [LARGE SCALE GENOMIC DNA]</scope>
    <source>
        <strain evidence="7 8">DCMF</strain>
    </source>
</reference>
<dbReference type="PANTHER" id="PTHR43673">
    <property type="entry name" value="NAD(P)H NITROREDUCTASE YDGI-RELATED"/>
    <property type="match status" value="1"/>
</dbReference>
<evidence type="ECO:0000256" key="3">
    <source>
        <dbReference type="ARBA" id="ARBA00022630"/>
    </source>
</evidence>
<keyword evidence="4" id="KW-0288">FMN</keyword>
<dbReference type="KEGG" id="fwa:DCMF_18730"/>
<dbReference type="PANTHER" id="PTHR43673:SF2">
    <property type="entry name" value="NITROREDUCTASE"/>
    <property type="match status" value="1"/>
</dbReference>
<dbReference type="CDD" id="cd20609">
    <property type="entry name" value="nitroreductase"/>
    <property type="match status" value="1"/>
</dbReference>
<dbReference type="InterPro" id="IPR029479">
    <property type="entry name" value="Nitroreductase"/>
</dbReference>
<evidence type="ECO:0000259" key="6">
    <source>
        <dbReference type="Pfam" id="PF00881"/>
    </source>
</evidence>
<gene>
    <name evidence="7" type="ORF">DCMF_18730</name>
</gene>
<protein>
    <submittedName>
        <fullName evidence="7">Nitroreductase</fullName>
    </submittedName>
</protein>
<dbReference type="RefSeq" id="WP_148135829.1">
    <property type="nucleotide sequence ID" value="NZ_CP017634.1"/>
</dbReference>
<accession>A0A3G1KWD7</accession>
<keyword evidence="8" id="KW-1185">Reference proteome</keyword>
<sequence>MLFMELAKKRYSVRSYRNIPVEEEKLRQILEAGRIAPSAVNFQPLYFIVVREPELKKRVAATYRRDWIQQAPAIIVVCGDHSKSWRRADGKDHCDIDAAIAIDHMTLAAVELGLGTCWVCAFNSTDCHTVLNLPAHIETIALLPLGYPADEPDPERHAARRKKMEEMICWDGFNK</sequence>
<dbReference type="AlphaFoldDB" id="A0A3G1KWD7"/>
<feature type="domain" description="Nitroreductase" evidence="6">
    <location>
        <begin position="62"/>
        <end position="147"/>
    </location>
</feature>
<comment type="similarity">
    <text evidence="2">Belongs to the nitroreductase family.</text>
</comment>
<dbReference type="Proteomes" id="UP000323521">
    <property type="component" value="Chromosome"/>
</dbReference>
<dbReference type="Pfam" id="PF00881">
    <property type="entry name" value="Nitroreductase"/>
    <property type="match status" value="2"/>
</dbReference>
<evidence type="ECO:0000313" key="7">
    <source>
        <dbReference type="EMBL" id="ATW26515.1"/>
    </source>
</evidence>
<organism evidence="7 8">
    <name type="scientific">Formimonas warabiya</name>
    <dbReference type="NCBI Taxonomy" id="1761012"/>
    <lineage>
        <taxon>Bacteria</taxon>
        <taxon>Bacillati</taxon>
        <taxon>Bacillota</taxon>
        <taxon>Clostridia</taxon>
        <taxon>Eubacteriales</taxon>
        <taxon>Peptococcaceae</taxon>
        <taxon>Candidatus Formimonas</taxon>
    </lineage>
</organism>
<dbReference type="InterPro" id="IPR000415">
    <property type="entry name" value="Nitroreductase-like"/>
</dbReference>
<dbReference type="EMBL" id="CP017634">
    <property type="protein sequence ID" value="ATW26515.1"/>
    <property type="molecule type" value="Genomic_DNA"/>
</dbReference>
<evidence type="ECO:0000256" key="1">
    <source>
        <dbReference type="ARBA" id="ARBA00001917"/>
    </source>
</evidence>
<keyword evidence="3" id="KW-0285">Flavoprotein</keyword>
<dbReference type="GO" id="GO:0016491">
    <property type="term" value="F:oxidoreductase activity"/>
    <property type="evidence" value="ECO:0007669"/>
    <property type="project" value="UniProtKB-KW"/>
</dbReference>
<dbReference type="Gene3D" id="3.40.109.10">
    <property type="entry name" value="NADH Oxidase"/>
    <property type="match status" value="1"/>
</dbReference>
<name>A0A3G1KWD7_FORW1</name>
<dbReference type="SUPFAM" id="SSF55469">
    <property type="entry name" value="FMN-dependent nitroreductase-like"/>
    <property type="match status" value="1"/>
</dbReference>
<comment type="cofactor">
    <cofactor evidence="1">
        <name>FMN</name>
        <dbReference type="ChEBI" id="CHEBI:58210"/>
    </cofactor>
</comment>